<gene>
    <name evidence="1" type="ORF">IMCC12053_1107</name>
</gene>
<dbReference type="Proteomes" id="UP000064920">
    <property type="component" value="Chromosome"/>
</dbReference>
<evidence type="ECO:0000313" key="2">
    <source>
        <dbReference type="Proteomes" id="UP000064920"/>
    </source>
</evidence>
<evidence type="ECO:0000313" key="1">
    <source>
        <dbReference type="EMBL" id="ALI55055.1"/>
    </source>
</evidence>
<accession>A0A0P0A934</accession>
<dbReference type="PATRIC" id="fig|1397108.4.peg.1137"/>
<dbReference type="STRING" id="1397108.IMCC12053_1107"/>
<proteinExistence type="predicted"/>
<dbReference type="EMBL" id="CP012023">
    <property type="protein sequence ID" value="ALI55055.1"/>
    <property type="molecule type" value="Genomic_DNA"/>
</dbReference>
<dbReference type="KEGG" id="cmar:IMCC12053_1107"/>
<name>A0A0P0A934_9RHOB</name>
<organism evidence="1 2">
    <name type="scientific">Celeribacter marinus</name>
    <dbReference type="NCBI Taxonomy" id="1397108"/>
    <lineage>
        <taxon>Bacteria</taxon>
        <taxon>Pseudomonadati</taxon>
        <taxon>Pseudomonadota</taxon>
        <taxon>Alphaproteobacteria</taxon>
        <taxon>Rhodobacterales</taxon>
        <taxon>Roseobacteraceae</taxon>
        <taxon>Celeribacter</taxon>
    </lineage>
</organism>
<keyword evidence="2" id="KW-1185">Reference proteome</keyword>
<reference evidence="1 2" key="1">
    <citation type="submission" date="2015-05" db="EMBL/GenBank/DDBJ databases">
        <authorList>
            <person name="Wang D.B."/>
            <person name="Wang M."/>
        </authorList>
    </citation>
    <scope>NUCLEOTIDE SEQUENCE [LARGE SCALE GENOMIC DNA]</scope>
    <source>
        <strain evidence="1 2">IMCC 12053</strain>
    </source>
</reference>
<protein>
    <submittedName>
        <fullName evidence="1">Uncharacterized protein</fullName>
    </submittedName>
</protein>
<sequence>MRLNAKDNCAMTHSRTFFVNNAMMTHMIGHDVGDGYARP</sequence>
<dbReference type="AlphaFoldDB" id="A0A0P0A934"/>